<accession>A0A0A8ZCX0</accession>
<evidence type="ECO:0000313" key="1">
    <source>
        <dbReference type="EMBL" id="JAD37259.1"/>
    </source>
</evidence>
<organism evidence="1">
    <name type="scientific">Arundo donax</name>
    <name type="common">Giant reed</name>
    <name type="synonym">Donax arundinaceus</name>
    <dbReference type="NCBI Taxonomy" id="35708"/>
    <lineage>
        <taxon>Eukaryota</taxon>
        <taxon>Viridiplantae</taxon>
        <taxon>Streptophyta</taxon>
        <taxon>Embryophyta</taxon>
        <taxon>Tracheophyta</taxon>
        <taxon>Spermatophyta</taxon>
        <taxon>Magnoliopsida</taxon>
        <taxon>Liliopsida</taxon>
        <taxon>Poales</taxon>
        <taxon>Poaceae</taxon>
        <taxon>PACMAD clade</taxon>
        <taxon>Arundinoideae</taxon>
        <taxon>Arundineae</taxon>
        <taxon>Arundo</taxon>
    </lineage>
</organism>
<dbReference type="EMBL" id="GBRH01260636">
    <property type="protein sequence ID" value="JAD37259.1"/>
    <property type="molecule type" value="Transcribed_RNA"/>
</dbReference>
<proteinExistence type="predicted"/>
<reference evidence="1" key="1">
    <citation type="submission" date="2014-09" db="EMBL/GenBank/DDBJ databases">
        <authorList>
            <person name="Magalhaes I.L.F."/>
            <person name="Oliveira U."/>
            <person name="Santos F.R."/>
            <person name="Vidigal T.H.D.A."/>
            <person name="Brescovit A.D."/>
            <person name="Santos A.J."/>
        </authorList>
    </citation>
    <scope>NUCLEOTIDE SEQUENCE</scope>
    <source>
        <tissue evidence="1">Shoot tissue taken approximately 20 cm above the soil surface</tissue>
    </source>
</reference>
<protein>
    <submittedName>
        <fullName evidence="1">Uncharacterized protein</fullName>
    </submittedName>
</protein>
<reference evidence="1" key="2">
    <citation type="journal article" date="2015" name="Data Brief">
        <title>Shoot transcriptome of the giant reed, Arundo donax.</title>
        <authorList>
            <person name="Barrero R.A."/>
            <person name="Guerrero F.D."/>
            <person name="Moolhuijzen P."/>
            <person name="Goolsby J.A."/>
            <person name="Tidwell J."/>
            <person name="Bellgard S.E."/>
            <person name="Bellgard M.I."/>
        </authorList>
    </citation>
    <scope>NUCLEOTIDE SEQUENCE</scope>
    <source>
        <tissue evidence="1">Shoot tissue taken approximately 20 cm above the soil surface</tissue>
    </source>
</reference>
<name>A0A0A8ZCX0_ARUDO</name>
<dbReference type="AlphaFoldDB" id="A0A0A8ZCX0"/>
<sequence length="54" mass="5940">MGSDFGLLGSEVNLFLAACVRCATRDALLVAASSFILTCKYTKDCWMFLRAFVL</sequence>